<dbReference type="AlphaFoldDB" id="A0A514BR75"/>
<dbReference type="Pfam" id="PF12040">
    <property type="entry name" value="DUF3526"/>
    <property type="match status" value="1"/>
</dbReference>
<organism evidence="2 3">
    <name type="scientific">Marilutibacter alkalisoli</name>
    <dbReference type="NCBI Taxonomy" id="2591633"/>
    <lineage>
        <taxon>Bacteria</taxon>
        <taxon>Pseudomonadati</taxon>
        <taxon>Pseudomonadota</taxon>
        <taxon>Gammaproteobacteria</taxon>
        <taxon>Lysobacterales</taxon>
        <taxon>Lysobacteraceae</taxon>
        <taxon>Marilutibacter</taxon>
    </lineage>
</organism>
<dbReference type="RefSeq" id="WP_141623233.1">
    <property type="nucleotide sequence ID" value="NZ_CP041242.1"/>
</dbReference>
<keyword evidence="1" id="KW-0472">Membrane</keyword>
<feature type="transmembrane region" description="Helical" evidence="1">
    <location>
        <begin position="430"/>
        <end position="448"/>
    </location>
</feature>
<dbReference type="KEGG" id="lyj:FKV23_07155"/>
<name>A0A514BR75_9GAMM</name>
<dbReference type="PANTHER" id="PTHR43471">
    <property type="entry name" value="ABC TRANSPORTER PERMEASE"/>
    <property type="match status" value="1"/>
</dbReference>
<sequence length="452" mass="49924">MTNVLHTELALVLRSRLALVSLVLLAAIAALAVMAGLRTVESQRDAIERSVAAQRAEQALVARQYAGEEGDAGQVGYYTFHPTWDPPAPLAFAALGQRDVQPYLLRVRLLGLQAQLYESDTANPEMALAGTFDFAFVLVYLLPLVAIALVHDLVSGEREAGRLGLVLATASAPVRLWRRRLLLRYGLVLVSVLLPFAVGCMVAGVQLVQATAVAVVAMLYTAFWFGLFAFLAARVRSSANGAMAMFAVWLGLTLLLPTAANTLINQAVPAGRGVDLMLAQRQLVHAGWDEPKDVTFERFFNTHPEWRGTPPVTVRFHWKWYYAMHQAGDDAVVPQVAEYEASLRARQRWAERAGWLMPGIAVQVTMQRLANTDLEAQLRYREQIVAFHAALRRYFYPYLFNEVPFRTKDVDAMPGFTPAPASGLADRQSLVVLLVLAMLAALCANRLLRKVE</sequence>
<reference evidence="2 3" key="1">
    <citation type="submission" date="2019-06" db="EMBL/GenBank/DDBJ databases">
        <title>Lysobacter alkalisoli sp. nov. isolated from saline-alkali soil.</title>
        <authorList>
            <person name="Sun J.-Q."/>
            <person name="Xu L."/>
        </authorList>
    </citation>
    <scope>NUCLEOTIDE SEQUENCE [LARGE SCALE GENOMIC DNA]</scope>
    <source>
        <strain evidence="2 3">SJ-36</strain>
    </source>
</reference>
<feature type="transmembrane region" description="Helical" evidence="1">
    <location>
        <begin position="185"/>
        <end position="205"/>
    </location>
</feature>
<feature type="transmembrane region" description="Helical" evidence="1">
    <location>
        <begin position="160"/>
        <end position="178"/>
    </location>
</feature>
<feature type="transmembrane region" description="Helical" evidence="1">
    <location>
        <begin position="134"/>
        <end position="154"/>
    </location>
</feature>
<keyword evidence="3" id="KW-1185">Reference proteome</keyword>
<evidence type="ECO:0000256" key="1">
    <source>
        <dbReference type="SAM" id="Phobius"/>
    </source>
</evidence>
<dbReference type="PANTHER" id="PTHR43471:SF1">
    <property type="entry name" value="ABC TRANSPORTER PERMEASE PROTEIN NOSY-RELATED"/>
    <property type="match status" value="1"/>
</dbReference>
<dbReference type="EMBL" id="CP041242">
    <property type="protein sequence ID" value="QDH69893.1"/>
    <property type="molecule type" value="Genomic_DNA"/>
</dbReference>
<gene>
    <name evidence="2" type="ORF">FKV23_07155</name>
</gene>
<accession>A0A514BR75</accession>
<dbReference type="InterPro" id="IPR021913">
    <property type="entry name" value="DUF3526"/>
</dbReference>
<dbReference type="GO" id="GO:0140359">
    <property type="term" value="F:ABC-type transporter activity"/>
    <property type="evidence" value="ECO:0007669"/>
    <property type="project" value="InterPro"/>
</dbReference>
<feature type="transmembrane region" description="Helical" evidence="1">
    <location>
        <begin position="244"/>
        <end position="264"/>
    </location>
</feature>
<dbReference type="Pfam" id="PF12679">
    <property type="entry name" value="ABC2_membrane_2"/>
    <property type="match status" value="1"/>
</dbReference>
<dbReference type="GO" id="GO:0005886">
    <property type="term" value="C:plasma membrane"/>
    <property type="evidence" value="ECO:0007669"/>
    <property type="project" value="UniProtKB-SubCell"/>
</dbReference>
<evidence type="ECO:0000313" key="2">
    <source>
        <dbReference type="EMBL" id="QDH69893.1"/>
    </source>
</evidence>
<dbReference type="Proteomes" id="UP000317199">
    <property type="component" value="Chromosome"/>
</dbReference>
<feature type="transmembrane region" description="Helical" evidence="1">
    <location>
        <begin position="211"/>
        <end position="232"/>
    </location>
</feature>
<feature type="transmembrane region" description="Helical" evidence="1">
    <location>
        <begin position="17"/>
        <end position="37"/>
    </location>
</feature>
<evidence type="ECO:0000313" key="3">
    <source>
        <dbReference type="Proteomes" id="UP000317199"/>
    </source>
</evidence>
<keyword evidence="1" id="KW-1133">Transmembrane helix</keyword>
<proteinExistence type="predicted"/>
<dbReference type="OrthoDB" id="6016419at2"/>
<keyword evidence="1" id="KW-0812">Transmembrane</keyword>
<protein>
    <submittedName>
        <fullName evidence="2">DUF3526 domain-containing protein</fullName>
    </submittedName>
</protein>